<feature type="region of interest" description="Disordered" evidence="1">
    <location>
        <begin position="1"/>
        <end position="20"/>
    </location>
</feature>
<keyword evidence="3" id="KW-1185">Reference proteome</keyword>
<evidence type="ECO:0008006" key="4">
    <source>
        <dbReference type="Google" id="ProtNLM"/>
    </source>
</evidence>
<proteinExistence type="predicted"/>
<evidence type="ECO:0000313" key="2">
    <source>
        <dbReference type="EMBL" id="GFH52441.1"/>
    </source>
</evidence>
<reference evidence="2 3" key="1">
    <citation type="journal article" date="2021" name="Sci. Rep.">
        <title>The genome of the diatom Chaetoceros tenuissimus carries an ancient integrated fragment of an extant virus.</title>
        <authorList>
            <person name="Hongo Y."/>
            <person name="Kimura K."/>
            <person name="Takaki Y."/>
            <person name="Yoshida Y."/>
            <person name="Baba S."/>
            <person name="Kobayashi G."/>
            <person name="Nagasaki K."/>
            <person name="Hano T."/>
            <person name="Tomaru Y."/>
        </authorList>
    </citation>
    <scope>NUCLEOTIDE SEQUENCE [LARGE SCALE GENOMIC DNA]</scope>
    <source>
        <strain evidence="2 3">NIES-3715</strain>
    </source>
</reference>
<gene>
    <name evidence="2" type="ORF">CTEN210_08916</name>
</gene>
<dbReference type="Proteomes" id="UP001054902">
    <property type="component" value="Unassembled WGS sequence"/>
</dbReference>
<sequence>MMSTPQSKKQKTGHFDTEDLGTSINDLPSEVLVHTFSFIKDGWYRYIALTSWDFYETYREEHTSRTSIKNVVTSKACIRLFLDSSYIVYEKAIYKYLSGL</sequence>
<organism evidence="2 3">
    <name type="scientific">Chaetoceros tenuissimus</name>
    <dbReference type="NCBI Taxonomy" id="426638"/>
    <lineage>
        <taxon>Eukaryota</taxon>
        <taxon>Sar</taxon>
        <taxon>Stramenopiles</taxon>
        <taxon>Ochrophyta</taxon>
        <taxon>Bacillariophyta</taxon>
        <taxon>Coscinodiscophyceae</taxon>
        <taxon>Chaetocerotophycidae</taxon>
        <taxon>Chaetocerotales</taxon>
        <taxon>Chaetocerotaceae</taxon>
        <taxon>Chaetoceros</taxon>
    </lineage>
</organism>
<evidence type="ECO:0000256" key="1">
    <source>
        <dbReference type="SAM" id="MobiDB-lite"/>
    </source>
</evidence>
<dbReference type="AlphaFoldDB" id="A0AAD3H6V5"/>
<name>A0AAD3H6V5_9STRA</name>
<evidence type="ECO:0000313" key="3">
    <source>
        <dbReference type="Proteomes" id="UP001054902"/>
    </source>
</evidence>
<accession>A0AAD3H6V5</accession>
<dbReference type="EMBL" id="BLLK01000045">
    <property type="protein sequence ID" value="GFH52441.1"/>
    <property type="molecule type" value="Genomic_DNA"/>
</dbReference>
<comment type="caution">
    <text evidence="2">The sequence shown here is derived from an EMBL/GenBank/DDBJ whole genome shotgun (WGS) entry which is preliminary data.</text>
</comment>
<protein>
    <recommendedName>
        <fullName evidence="4">F-box domain-containing protein</fullName>
    </recommendedName>
</protein>